<dbReference type="KEGG" id="mend:L6E24_09730"/>
<dbReference type="SUPFAM" id="SSF53807">
    <property type="entry name" value="Helical backbone' metal receptor"/>
    <property type="match status" value="1"/>
</dbReference>
<proteinExistence type="predicted"/>
<organism evidence="3 4">
    <name type="scientific">Methanoplanus endosymbiosus</name>
    <dbReference type="NCBI Taxonomy" id="33865"/>
    <lineage>
        <taxon>Archaea</taxon>
        <taxon>Methanobacteriati</taxon>
        <taxon>Methanobacteriota</taxon>
        <taxon>Stenosarchaea group</taxon>
        <taxon>Methanomicrobia</taxon>
        <taxon>Methanomicrobiales</taxon>
        <taxon>Methanomicrobiaceae</taxon>
        <taxon>Methanoplanus</taxon>
    </lineage>
</organism>
<dbReference type="Gene3D" id="3.40.50.1980">
    <property type="entry name" value="Nitrogenase molybdenum iron protein domain"/>
    <property type="match status" value="2"/>
</dbReference>
<dbReference type="AlphaFoldDB" id="A0A9E7TJ96"/>
<dbReference type="PANTHER" id="PTHR42956:SF1">
    <property type="entry name" value="NITROGENASE IRON-MOLYBDENUM COFACTOR BIOSYNTHESIS PROTEIN NIFE"/>
    <property type="match status" value="1"/>
</dbReference>
<dbReference type="GO" id="GO:0016163">
    <property type="term" value="F:nitrogenase activity"/>
    <property type="evidence" value="ECO:0007669"/>
    <property type="project" value="InterPro"/>
</dbReference>
<gene>
    <name evidence="3" type="ORF">L6E24_09730</name>
</gene>
<dbReference type="InterPro" id="IPR000510">
    <property type="entry name" value="Nase/OxRdtase_comp1"/>
</dbReference>
<dbReference type="PANTHER" id="PTHR42956">
    <property type="entry name" value="NITROGENASE IRON-MOLYBDENUM COFACTOR BIOSYNTHESIS PROTEIN NIFE"/>
    <property type="match status" value="1"/>
</dbReference>
<dbReference type="GeneID" id="74307982"/>
<dbReference type="InterPro" id="IPR000318">
    <property type="entry name" value="Nase_comp1_CS"/>
</dbReference>
<protein>
    <submittedName>
        <fullName evidence="3">Nitrogenase component 1</fullName>
    </submittedName>
</protein>
<feature type="domain" description="Nitrogenase/oxidoreductase component 1" evidence="2">
    <location>
        <begin position="211"/>
        <end position="395"/>
    </location>
</feature>
<dbReference type="Proteomes" id="UP001060368">
    <property type="component" value="Chromosome"/>
</dbReference>
<feature type="domain" description="Nitrogenase/oxidoreductase component 1" evidence="2">
    <location>
        <begin position="19"/>
        <end position="182"/>
    </location>
</feature>
<evidence type="ECO:0000313" key="4">
    <source>
        <dbReference type="Proteomes" id="UP001060368"/>
    </source>
</evidence>
<dbReference type="EMBL" id="CP096115">
    <property type="protein sequence ID" value="UUX91649.1"/>
    <property type="molecule type" value="Genomic_DNA"/>
</dbReference>
<reference evidence="3" key="1">
    <citation type="submission" date="2022-04" db="EMBL/GenBank/DDBJ databases">
        <title>Complete genome of Methanoplanus endosymbiosus DSM 3599.</title>
        <authorList>
            <person name="Chen S.-C."/>
            <person name="You Y.-T."/>
            <person name="Zhou Y.-Z."/>
            <person name="Lai M.-C."/>
        </authorList>
    </citation>
    <scope>NUCLEOTIDE SEQUENCE</scope>
    <source>
        <strain evidence="3">DSM 3599</strain>
    </source>
</reference>
<name>A0A9E7TJ96_9EURY</name>
<dbReference type="PROSITE" id="PS00090">
    <property type="entry name" value="NITROGENASE_1_2"/>
    <property type="match status" value="1"/>
</dbReference>
<dbReference type="InterPro" id="IPR049939">
    <property type="entry name" value="NifE-like"/>
</dbReference>
<dbReference type="Pfam" id="PF00148">
    <property type="entry name" value="Oxidored_nitro"/>
    <property type="match status" value="2"/>
</dbReference>
<keyword evidence="4" id="KW-1185">Reference proteome</keyword>
<accession>A0A9E7TJ96</accession>
<keyword evidence="1" id="KW-0535">Nitrogen fixation</keyword>
<dbReference type="RefSeq" id="WP_257741803.1">
    <property type="nucleotide sequence ID" value="NZ_CP096115.1"/>
</dbReference>
<evidence type="ECO:0000256" key="1">
    <source>
        <dbReference type="ARBA" id="ARBA00023231"/>
    </source>
</evidence>
<sequence length="399" mass="43965">MQNNDNTGHNACFNPLWPCAMVGAASFLAGIKDLGVVINGSSGCYYFAELAIPDPLSSTFLVQDEIIFGTEERIKEIIDGLSGIYDKFAVINTCVPSLTGDDITGFLSDYDTLFVDLPGYCGDFDYGYKKAAEAIGITPDAGREGVNIDGICSIDPFHAGNLNECRRLLSLAEVPVEAILSSDSYDSVKNPSDFSITANPDYAVSGAGHSHSVLGIKNTIRAFEALGELIPQCRPDKVLEEAESAEENIIKACDRFLRKHDPPATAIFATEGYAGYTAEIFQNYLDANILYTGLRNNLSPEDHRPDKIPEYNKKSEDQHNRYRKDYVNDLKTITEILNHEKPDLIIGSSFESVKYPKAKFFGITFPSREKISLHNAPITGIEGELCYIENILNILSRKN</sequence>
<evidence type="ECO:0000259" key="2">
    <source>
        <dbReference type="Pfam" id="PF00148"/>
    </source>
</evidence>
<evidence type="ECO:0000313" key="3">
    <source>
        <dbReference type="EMBL" id="UUX91649.1"/>
    </source>
</evidence>